<dbReference type="SUPFAM" id="SSF46785">
    <property type="entry name" value="Winged helix' DNA-binding domain"/>
    <property type="match status" value="1"/>
</dbReference>
<gene>
    <name evidence="5" type="ORF">ACFO3S_10410</name>
</gene>
<proteinExistence type="inferred from homology"/>
<dbReference type="SMART" id="SM00419">
    <property type="entry name" value="HTH_CRP"/>
    <property type="match status" value="1"/>
</dbReference>
<dbReference type="InterPro" id="IPR012318">
    <property type="entry name" value="HTH_CRP"/>
</dbReference>
<evidence type="ECO:0000313" key="6">
    <source>
        <dbReference type="Proteomes" id="UP001596028"/>
    </source>
</evidence>
<evidence type="ECO:0000256" key="1">
    <source>
        <dbReference type="ARBA" id="ARBA00002486"/>
    </source>
</evidence>
<dbReference type="SUPFAM" id="SSF53067">
    <property type="entry name" value="Actin-like ATPase domain"/>
    <property type="match status" value="1"/>
</dbReference>
<keyword evidence="3" id="KW-0119">Carbohydrate metabolism</keyword>
<name>A0ABV9FAE7_9BACL</name>
<dbReference type="RefSeq" id="WP_378095119.1">
    <property type="nucleotide sequence ID" value="NZ_JBHSEP010000006.1"/>
</dbReference>
<dbReference type="PANTHER" id="PTHR18964">
    <property type="entry name" value="ROK (REPRESSOR, ORF, KINASE) FAMILY"/>
    <property type="match status" value="1"/>
</dbReference>
<keyword evidence="6" id="KW-1185">Reference proteome</keyword>
<sequence length="399" mass="43466">MKSSLPSTIRAMNKSLVLNVVRQEGPISRAQIAKRTNITRATVSDIVNDLIQEGAIFEEGEDNSSVGRKGILLKYNAALGFGVGVDIGGTKIGLALFDVNAELLARKRIATYQVDSNEEFIELLVASIKRFIAEHGRELSALQVVGISTPGIVDYKKGIVVEGSPNLPGWENLELSAQISERMGVPAVLENDVRAALIGEVWKGQLQDVQSAILVAVGTGIGSALLMDGNIIRGFGNAAGEIGYMMFEKDHLYREWRNKGCFESLASGSGLASRRAELPVDREGGLPLTAEEIFRTAREGDPESRRLVEEYIDYLAIAILNMIAVVNPEKVLLMGGLSNSSDDYLELLNEKINKHTFSRTQVRVTVSEMKELAPLYGIAILALGEVQPTVRFLKDIKLV</sequence>
<reference evidence="6" key="1">
    <citation type="journal article" date="2019" name="Int. J. Syst. Evol. Microbiol.">
        <title>The Global Catalogue of Microorganisms (GCM) 10K type strain sequencing project: providing services to taxonomists for standard genome sequencing and annotation.</title>
        <authorList>
            <consortium name="The Broad Institute Genomics Platform"/>
            <consortium name="The Broad Institute Genome Sequencing Center for Infectious Disease"/>
            <person name="Wu L."/>
            <person name="Ma J."/>
        </authorList>
    </citation>
    <scope>NUCLEOTIDE SEQUENCE [LARGE SCALE GENOMIC DNA]</scope>
    <source>
        <strain evidence="6">CCUG 49571</strain>
    </source>
</reference>
<organism evidence="5 6">
    <name type="scientific">Cohnella hongkongensis</name>
    <dbReference type="NCBI Taxonomy" id="178337"/>
    <lineage>
        <taxon>Bacteria</taxon>
        <taxon>Bacillati</taxon>
        <taxon>Bacillota</taxon>
        <taxon>Bacilli</taxon>
        <taxon>Bacillales</taxon>
        <taxon>Paenibacillaceae</taxon>
        <taxon>Cohnella</taxon>
    </lineage>
</organism>
<dbReference type="InterPro" id="IPR043129">
    <property type="entry name" value="ATPase_NBD"/>
</dbReference>
<dbReference type="Gene3D" id="3.30.420.40">
    <property type="match status" value="2"/>
</dbReference>
<dbReference type="InterPro" id="IPR000600">
    <property type="entry name" value="ROK"/>
</dbReference>
<keyword evidence="3" id="KW-0859">Xylose metabolism</keyword>
<accession>A0ABV9FAE7</accession>
<evidence type="ECO:0000313" key="5">
    <source>
        <dbReference type="EMBL" id="MFC4598647.1"/>
    </source>
</evidence>
<evidence type="ECO:0000256" key="3">
    <source>
        <dbReference type="ARBA" id="ARBA00022629"/>
    </source>
</evidence>
<comment type="function">
    <text evidence="1">Transcriptional repressor of xylose-utilizing enzymes.</text>
</comment>
<evidence type="ECO:0000259" key="4">
    <source>
        <dbReference type="SMART" id="SM00419"/>
    </source>
</evidence>
<protein>
    <submittedName>
        <fullName evidence="5">ROK family transcriptional regulator</fullName>
    </submittedName>
</protein>
<dbReference type="Pfam" id="PF00480">
    <property type="entry name" value="ROK"/>
    <property type="match status" value="1"/>
</dbReference>
<dbReference type="InterPro" id="IPR036390">
    <property type="entry name" value="WH_DNA-bd_sf"/>
</dbReference>
<dbReference type="Pfam" id="PF13412">
    <property type="entry name" value="HTH_24"/>
    <property type="match status" value="1"/>
</dbReference>
<comment type="caution">
    <text evidence="5">The sequence shown here is derived from an EMBL/GenBank/DDBJ whole genome shotgun (WGS) entry which is preliminary data.</text>
</comment>
<feature type="domain" description="HTH crp-type" evidence="4">
    <location>
        <begin position="19"/>
        <end position="74"/>
    </location>
</feature>
<dbReference type="InterPro" id="IPR036388">
    <property type="entry name" value="WH-like_DNA-bd_sf"/>
</dbReference>
<dbReference type="EMBL" id="JBHSEP010000006">
    <property type="protein sequence ID" value="MFC4598647.1"/>
    <property type="molecule type" value="Genomic_DNA"/>
</dbReference>
<evidence type="ECO:0000256" key="2">
    <source>
        <dbReference type="ARBA" id="ARBA00006479"/>
    </source>
</evidence>
<dbReference type="Gene3D" id="1.10.10.10">
    <property type="entry name" value="Winged helix-like DNA-binding domain superfamily/Winged helix DNA-binding domain"/>
    <property type="match status" value="1"/>
</dbReference>
<dbReference type="Proteomes" id="UP001596028">
    <property type="component" value="Unassembled WGS sequence"/>
</dbReference>
<dbReference type="PANTHER" id="PTHR18964:SF149">
    <property type="entry name" value="BIFUNCTIONAL UDP-N-ACETYLGLUCOSAMINE 2-EPIMERASE_N-ACETYLMANNOSAMINE KINASE"/>
    <property type="match status" value="1"/>
</dbReference>
<comment type="similarity">
    <text evidence="2">Belongs to the ROK (NagC/XylR) family.</text>
</comment>